<dbReference type="Gene3D" id="3.90.550.10">
    <property type="entry name" value="Spore Coat Polysaccharide Biosynthesis Protein SpsA, Chain A"/>
    <property type="match status" value="1"/>
</dbReference>
<dbReference type="InterPro" id="IPR001173">
    <property type="entry name" value="Glyco_trans_2-like"/>
</dbReference>
<dbReference type="KEGG" id="mik:FOE78_03925"/>
<sequence>MTSDDPGPDQVERVVIAVLTYRRPVDLQSLLPQLVDQIRSVRSTTRTASIMIVDNDPDRSAESIVAAAAVEHDDVSIDYKPEPTPGISAARNRALDAAAAFDVLVFIDDDERPTDRWLALLLEARSRYGAQVVQGPVRSEFEAPLDPWIEQGGFFARRRMPTGTPLDVAVTNNLLLELEPVRRLRLRFDLALGTTGGEDTLFTRVLHRAGVPMVWCNEAFVVDIVPAHRATRRWVSQRAISTGNSTSLVALKLSGTTPARLATRARLSVRGGARLIGGGLRIGASQIARSEAGKARGARTALRGFGMTLGALGFAYHEYSRDGRRITLQTKDPGQSAASMPPQQLVGERS</sequence>
<evidence type="ECO:0000313" key="7">
    <source>
        <dbReference type="EMBL" id="QDP95175.1"/>
    </source>
</evidence>
<dbReference type="RefSeq" id="WP_143985157.1">
    <property type="nucleotide sequence ID" value="NZ_CP041692.1"/>
</dbReference>
<accession>A0A516PVF6</accession>
<dbReference type="Proteomes" id="UP000319263">
    <property type="component" value="Chromosome"/>
</dbReference>
<dbReference type="EMBL" id="CP041692">
    <property type="protein sequence ID" value="QDP95175.1"/>
    <property type="molecule type" value="Genomic_DNA"/>
</dbReference>
<dbReference type="InterPro" id="IPR029044">
    <property type="entry name" value="Nucleotide-diphossugar_trans"/>
</dbReference>
<evidence type="ECO:0000256" key="5">
    <source>
        <dbReference type="SAM" id="MobiDB-lite"/>
    </source>
</evidence>
<evidence type="ECO:0000256" key="2">
    <source>
        <dbReference type="ARBA" id="ARBA00006739"/>
    </source>
</evidence>
<feature type="compositionally biased region" description="Polar residues" evidence="5">
    <location>
        <begin position="329"/>
        <end position="342"/>
    </location>
</feature>
<dbReference type="Pfam" id="PF00535">
    <property type="entry name" value="Glycos_transf_2"/>
    <property type="match status" value="1"/>
</dbReference>
<comment type="similarity">
    <text evidence="2">Belongs to the glycosyltransferase 2 family.</text>
</comment>
<dbReference type="GO" id="GO:0016757">
    <property type="term" value="F:glycosyltransferase activity"/>
    <property type="evidence" value="ECO:0007669"/>
    <property type="project" value="UniProtKB-KW"/>
</dbReference>
<dbReference type="SUPFAM" id="SSF53448">
    <property type="entry name" value="Nucleotide-diphospho-sugar transferases"/>
    <property type="match status" value="1"/>
</dbReference>
<dbReference type="CDD" id="cd00761">
    <property type="entry name" value="Glyco_tranf_GTA_type"/>
    <property type="match status" value="1"/>
</dbReference>
<evidence type="ECO:0000259" key="6">
    <source>
        <dbReference type="Pfam" id="PF00535"/>
    </source>
</evidence>
<name>A0A516PVF6_9ACTN</name>
<comment type="pathway">
    <text evidence="1">Cell wall biogenesis; cell wall polysaccharide biosynthesis.</text>
</comment>
<keyword evidence="8" id="KW-1185">Reference proteome</keyword>
<organism evidence="7 8">
    <name type="scientific">Microlunatus elymi</name>
    <dbReference type="NCBI Taxonomy" id="2596828"/>
    <lineage>
        <taxon>Bacteria</taxon>
        <taxon>Bacillati</taxon>
        <taxon>Actinomycetota</taxon>
        <taxon>Actinomycetes</taxon>
        <taxon>Propionibacteriales</taxon>
        <taxon>Propionibacteriaceae</taxon>
        <taxon>Microlunatus</taxon>
    </lineage>
</organism>
<dbReference type="OrthoDB" id="3180470at2"/>
<evidence type="ECO:0000313" key="8">
    <source>
        <dbReference type="Proteomes" id="UP000319263"/>
    </source>
</evidence>
<evidence type="ECO:0000256" key="3">
    <source>
        <dbReference type="ARBA" id="ARBA00022676"/>
    </source>
</evidence>
<evidence type="ECO:0000256" key="4">
    <source>
        <dbReference type="ARBA" id="ARBA00022679"/>
    </source>
</evidence>
<evidence type="ECO:0000256" key="1">
    <source>
        <dbReference type="ARBA" id="ARBA00004776"/>
    </source>
</evidence>
<dbReference type="PANTHER" id="PTHR43179">
    <property type="entry name" value="RHAMNOSYLTRANSFERASE WBBL"/>
    <property type="match status" value="1"/>
</dbReference>
<reference evidence="7 8" key="1">
    <citation type="submission" date="2019-07" db="EMBL/GenBank/DDBJ databases">
        <title>Microlunatus dokdonensis sp. nov. isolated from the rhizospheric soil of the wild plant Elymus tsukushiensis.</title>
        <authorList>
            <person name="Ghim S.-Y."/>
            <person name="Hwang Y.-J."/>
            <person name="Son J.-S."/>
            <person name="Shin J.-H."/>
        </authorList>
    </citation>
    <scope>NUCLEOTIDE SEQUENCE [LARGE SCALE GENOMIC DNA]</scope>
    <source>
        <strain evidence="7 8">KUDC0627</strain>
    </source>
</reference>
<feature type="region of interest" description="Disordered" evidence="5">
    <location>
        <begin position="329"/>
        <end position="350"/>
    </location>
</feature>
<feature type="domain" description="Glycosyltransferase 2-like" evidence="6">
    <location>
        <begin position="16"/>
        <end position="151"/>
    </location>
</feature>
<dbReference type="AlphaFoldDB" id="A0A516PVF6"/>
<keyword evidence="3" id="KW-0328">Glycosyltransferase</keyword>
<dbReference type="PANTHER" id="PTHR43179:SF12">
    <property type="entry name" value="GALACTOFURANOSYLTRANSFERASE GLFT2"/>
    <property type="match status" value="1"/>
</dbReference>
<keyword evidence="4 7" id="KW-0808">Transferase</keyword>
<proteinExistence type="inferred from homology"/>
<protein>
    <submittedName>
        <fullName evidence="7">Glycosyltransferase</fullName>
    </submittedName>
</protein>
<gene>
    <name evidence="7" type="ORF">FOE78_03925</name>
</gene>